<comment type="similarity">
    <text evidence="2">Belongs to the bacterial PQQ dehydrogenase family.</text>
</comment>
<keyword evidence="3" id="KW-0560">Oxidoreductase</keyword>
<reference evidence="6 7" key="1">
    <citation type="submission" date="2020-10" db="EMBL/GenBank/DDBJ databases">
        <title>Phylogeny of dyella-like bacteria.</title>
        <authorList>
            <person name="Fu J."/>
        </authorList>
    </citation>
    <scope>NUCLEOTIDE SEQUENCE [LARGE SCALE GENOMIC DNA]</scope>
    <source>
        <strain evidence="6 7">BB4</strain>
    </source>
</reference>
<evidence type="ECO:0000313" key="6">
    <source>
        <dbReference type="EMBL" id="MFK2916876.1"/>
    </source>
</evidence>
<dbReference type="Proteomes" id="UP001620408">
    <property type="component" value="Unassembled WGS sequence"/>
</dbReference>
<evidence type="ECO:0000256" key="4">
    <source>
        <dbReference type="SAM" id="SignalP"/>
    </source>
</evidence>
<dbReference type="PANTHER" id="PTHR32303">
    <property type="entry name" value="QUINOPROTEIN ALCOHOL DEHYDROGENASE (CYTOCHROME C)"/>
    <property type="match status" value="1"/>
</dbReference>
<evidence type="ECO:0000256" key="1">
    <source>
        <dbReference type="ARBA" id="ARBA00001931"/>
    </source>
</evidence>
<dbReference type="SMART" id="SM00564">
    <property type="entry name" value="PQQ"/>
    <property type="match status" value="5"/>
</dbReference>
<keyword evidence="7" id="KW-1185">Reference proteome</keyword>
<dbReference type="SUPFAM" id="SSF50998">
    <property type="entry name" value="Quinoprotein alcohol dehydrogenase-like"/>
    <property type="match status" value="1"/>
</dbReference>
<dbReference type="RefSeq" id="WP_379987095.1">
    <property type="nucleotide sequence ID" value="NZ_JADIKD010000008.1"/>
</dbReference>
<dbReference type="InterPro" id="IPR011047">
    <property type="entry name" value="Quinoprotein_ADH-like_sf"/>
</dbReference>
<comment type="caution">
    <text evidence="6">The sequence shown here is derived from an EMBL/GenBank/DDBJ whole genome shotgun (WGS) entry which is preliminary data.</text>
</comment>
<dbReference type="EMBL" id="JADIKD010000008">
    <property type="protein sequence ID" value="MFK2916876.1"/>
    <property type="molecule type" value="Genomic_DNA"/>
</dbReference>
<dbReference type="PANTHER" id="PTHR32303:SF4">
    <property type="entry name" value="QUINOPROTEIN GLUCOSE DEHYDROGENASE"/>
    <property type="match status" value="1"/>
</dbReference>
<evidence type="ECO:0000256" key="2">
    <source>
        <dbReference type="ARBA" id="ARBA00008156"/>
    </source>
</evidence>
<organism evidence="6 7">
    <name type="scientific">Dyella koreensis</name>
    <dbReference type="NCBI Taxonomy" id="311235"/>
    <lineage>
        <taxon>Bacteria</taxon>
        <taxon>Pseudomonadati</taxon>
        <taxon>Pseudomonadota</taxon>
        <taxon>Gammaproteobacteria</taxon>
        <taxon>Lysobacterales</taxon>
        <taxon>Rhodanobacteraceae</taxon>
        <taxon>Dyella</taxon>
    </lineage>
</organism>
<evidence type="ECO:0000313" key="7">
    <source>
        <dbReference type="Proteomes" id="UP001620408"/>
    </source>
</evidence>
<proteinExistence type="inferred from homology"/>
<gene>
    <name evidence="6" type="ORF">ISS97_06350</name>
</gene>
<name>A0ABW8K1V4_9GAMM</name>
<protein>
    <submittedName>
        <fullName evidence="6">Pyrroloquinoline quinone-dependent dehydrogenase</fullName>
    </submittedName>
</protein>
<dbReference type="CDD" id="cd10280">
    <property type="entry name" value="PQQ_mGDH"/>
    <property type="match status" value="1"/>
</dbReference>
<evidence type="ECO:0000256" key="3">
    <source>
        <dbReference type="ARBA" id="ARBA00023002"/>
    </source>
</evidence>
<feature type="signal peptide" evidence="4">
    <location>
        <begin position="1"/>
        <end position="22"/>
    </location>
</feature>
<comment type="cofactor">
    <cofactor evidence="1">
        <name>pyrroloquinoline quinone</name>
        <dbReference type="ChEBI" id="CHEBI:58442"/>
    </cofactor>
</comment>
<dbReference type="InterPro" id="IPR018391">
    <property type="entry name" value="PQQ_b-propeller_rpt"/>
</dbReference>
<dbReference type="InterPro" id="IPR002372">
    <property type="entry name" value="PQQ_rpt_dom"/>
</dbReference>
<evidence type="ECO:0000259" key="5">
    <source>
        <dbReference type="Pfam" id="PF01011"/>
    </source>
</evidence>
<feature type="chain" id="PRO_5046284067" evidence="4">
    <location>
        <begin position="23"/>
        <end position="641"/>
    </location>
</feature>
<sequence length="641" mass="68588">MKIVVRHGLWLAGLILAGTVFAADDGDWPNYGRDPGGMRYSPLKQIDRDNVTQLQVAWTFHLGDIADGKHDTPRSGLETTPIMVDGTLFLTTPFNRVIALDPITGKQRWAYDPKLDPHHDYGDGLINRGVATWLDDARKAGQPCRRRLYEATLDARLIALDAATGQPCADFGKSGEVSLTNVPGFSAGEYHMTSPPVVVDGVVVVGSSINDNNRVDMPSGVVRGYDARSGALRWAWDPIARHPAKGWKSGAANAWSVMATDEARGLVFVPTGSASPDYYGGLRPGDNRWANSVVALHAKTGKLAWGFQLVHHDLWDYDTASPPLLTTLQRDGRDVPVVVQGNKTGFLYVLDRDSGKPVFPVEERPVPPSDVPGELTSPTQPIPTTLPALGPQSLAAADVWGPRPEDREACRQAMHGRDSSRVFTPPSVQGGVAVPGNIGGMNWSGYAFDPSRQLLIVNVTALPFELKLIPEAEYAKATKGDSHGGEFAPQHGTPYGLYRRALLSPSHLPCSPPPWGTLVGVDLAAGKIRWQVPLGSLQVLAPAIKDLPPGSPSLGGPIVTAGGLAFVAGTLDPFLRAFDLDSGKELWKAQLPASAHATPMTYEANGRQYVVIAAGGSAKITEEPQSDAIVAYALPDQDSPP</sequence>
<dbReference type="InterPro" id="IPR017511">
    <property type="entry name" value="PQQ_mDH"/>
</dbReference>
<dbReference type="Pfam" id="PF01011">
    <property type="entry name" value="PQQ"/>
    <property type="match status" value="1"/>
</dbReference>
<feature type="domain" description="Pyrrolo-quinoline quinone repeat" evidence="5">
    <location>
        <begin position="28"/>
        <end position="610"/>
    </location>
</feature>
<keyword evidence="4" id="KW-0732">Signal</keyword>
<dbReference type="Gene3D" id="2.140.10.10">
    <property type="entry name" value="Quinoprotein alcohol dehydrogenase-like superfamily"/>
    <property type="match status" value="2"/>
</dbReference>
<accession>A0ABW8K1V4</accession>